<feature type="non-terminal residue" evidence="2">
    <location>
        <position position="1"/>
    </location>
</feature>
<keyword evidence="1" id="KW-1133">Transmembrane helix</keyword>
<evidence type="ECO:0000256" key="1">
    <source>
        <dbReference type="SAM" id="Phobius"/>
    </source>
</evidence>
<gene>
    <name evidence="2" type="ORF">METZ01_LOCUS470695</name>
</gene>
<evidence type="ECO:0000313" key="2">
    <source>
        <dbReference type="EMBL" id="SVE17841.1"/>
    </source>
</evidence>
<protein>
    <submittedName>
        <fullName evidence="2">Uncharacterized protein</fullName>
    </submittedName>
</protein>
<name>A0A383BDB7_9ZZZZ</name>
<proteinExistence type="predicted"/>
<dbReference type="AlphaFoldDB" id="A0A383BDB7"/>
<reference evidence="2" key="1">
    <citation type="submission" date="2018-05" db="EMBL/GenBank/DDBJ databases">
        <authorList>
            <person name="Lanie J.A."/>
            <person name="Ng W.-L."/>
            <person name="Kazmierczak K.M."/>
            <person name="Andrzejewski T.M."/>
            <person name="Davidsen T.M."/>
            <person name="Wayne K.J."/>
            <person name="Tettelin H."/>
            <person name="Glass J.I."/>
            <person name="Rusch D."/>
            <person name="Podicherti R."/>
            <person name="Tsui H.-C.T."/>
            <person name="Winkler M.E."/>
        </authorList>
    </citation>
    <scope>NUCLEOTIDE SEQUENCE</scope>
</reference>
<feature type="non-terminal residue" evidence="2">
    <location>
        <position position="192"/>
    </location>
</feature>
<feature type="transmembrane region" description="Helical" evidence="1">
    <location>
        <begin position="21"/>
        <end position="41"/>
    </location>
</feature>
<keyword evidence="1" id="KW-0812">Transmembrane</keyword>
<sequence length="192" mass="22752">MIPNNNRLIYLKFKKQPLNRKWFVIAVVFSLWIQLLMGVTINFEDLEPGKHGENNYHVWVYFKDKNDGNIRNKEFYFSLLKESMNHRTIQRRKKVKNLNNLVDEYDIPVSMSYIESVKENGVKIRTISRWLNAVSVDGTFQQIELVSKYSFVKKIEPVLSGKRREIKVKPQLNKIQSDSSFYGNSYNQLNQI</sequence>
<keyword evidence="1" id="KW-0472">Membrane</keyword>
<accession>A0A383BDB7</accession>
<organism evidence="2">
    <name type="scientific">marine metagenome</name>
    <dbReference type="NCBI Taxonomy" id="408172"/>
    <lineage>
        <taxon>unclassified sequences</taxon>
        <taxon>metagenomes</taxon>
        <taxon>ecological metagenomes</taxon>
    </lineage>
</organism>
<dbReference type="EMBL" id="UINC01199422">
    <property type="protein sequence ID" value="SVE17841.1"/>
    <property type="molecule type" value="Genomic_DNA"/>
</dbReference>